<dbReference type="EMBL" id="KV441470">
    <property type="protein sequence ID" value="OAG25014.1"/>
    <property type="molecule type" value="Genomic_DNA"/>
</dbReference>
<proteinExistence type="predicted"/>
<evidence type="ECO:0000313" key="2">
    <source>
        <dbReference type="Proteomes" id="UP000077248"/>
    </source>
</evidence>
<organism evidence="1 2">
    <name type="scientific">Alternaria alternata</name>
    <name type="common">Alternaria rot fungus</name>
    <name type="synonym">Torula alternata</name>
    <dbReference type="NCBI Taxonomy" id="5599"/>
    <lineage>
        <taxon>Eukaryota</taxon>
        <taxon>Fungi</taxon>
        <taxon>Dikarya</taxon>
        <taxon>Ascomycota</taxon>
        <taxon>Pezizomycotina</taxon>
        <taxon>Dothideomycetes</taxon>
        <taxon>Pleosporomycetidae</taxon>
        <taxon>Pleosporales</taxon>
        <taxon>Pleosporineae</taxon>
        <taxon>Pleosporaceae</taxon>
        <taxon>Alternaria</taxon>
        <taxon>Alternaria sect. Alternaria</taxon>
        <taxon>Alternaria alternata complex</taxon>
    </lineage>
</organism>
<dbReference type="RefSeq" id="XP_018390435.1">
    <property type="nucleotide sequence ID" value="XM_018524147.1"/>
</dbReference>
<dbReference type="Proteomes" id="UP000077248">
    <property type="component" value="Unassembled WGS sequence"/>
</dbReference>
<gene>
    <name evidence="1" type="ORF">CC77DRAFT_1016047</name>
</gene>
<reference evidence="1 2" key="1">
    <citation type="submission" date="2016-05" db="EMBL/GenBank/DDBJ databases">
        <title>Comparative analysis of secretome profiles of manganese(II)-oxidizing ascomycete fungi.</title>
        <authorList>
            <consortium name="DOE Joint Genome Institute"/>
            <person name="Zeiner C.A."/>
            <person name="Purvine S.O."/>
            <person name="Zink E.M."/>
            <person name="Wu S."/>
            <person name="Pasa-Tolic L."/>
            <person name="Chaput D.L."/>
            <person name="Haridas S."/>
            <person name="Grigoriev I.V."/>
            <person name="Santelli C.M."/>
            <person name="Hansel C.M."/>
        </authorList>
    </citation>
    <scope>NUCLEOTIDE SEQUENCE [LARGE SCALE GENOMIC DNA]</scope>
    <source>
        <strain evidence="1 2">SRC1lrK2f</strain>
    </source>
</reference>
<evidence type="ECO:0000313" key="1">
    <source>
        <dbReference type="EMBL" id="OAG25014.1"/>
    </source>
</evidence>
<dbReference type="KEGG" id="aalt:CC77DRAFT_1016047"/>
<feature type="non-terminal residue" evidence="1">
    <location>
        <position position="53"/>
    </location>
</feature>
<protein>
    <submittedName>
        <fullName evidence="1">Uncharacterized protein</fullName>
    </submittedName>
</protein>
<dbReference type="GeneID" id="29109741"/>
<name>A0A177DZ62_ALTAL</name>
<sequence length="53" mass="6350">MGPFDVRLLRMDRQQDTILRPKALFELEELLQKTSGDGFRILYVPEHRNHKKL</sequence>
<keyword evidence="2" id="KW-1185">Reference proteome</keyword>
<dbReference type="VEuPathDB" id="FungiDB:CC77DRAFT_1016047"/>
<dbReference type="AlphaFoldDB" id="A0A177DZ62"/>
<accession>A0A177DZ62</accession>